<dbReference type="PANTHER" id="PTHR30471">
    <property type="entry name" value="DNA REPAIR PROTEIN RADC"/>
    <property type="match status" value="1"/>
</dbReference>
<dbReference type="PROSITE" id="PS50249">
    <property type="entry name" value="MPN"/>
    <property type="match status" value="1"/>
</dbReference>
<evidence type="ECO:0000313" key="9">
    <source>
        <dbReference type="Proteomes" id="UP000198345"/>
    </source>
</evidence>
<dbReference type="PROSITE" id="PS01302">
    <property type="entry name" value="UPF0758"/>
    <property type="match status" value="1"/>
</dbReference>
<keyword evidence="3" id="KW-0378">Hydrolase</keyword>
<accession>A0A226HEQ2</accession>
<dbReference type="Pfam" id="PF20582">
    <property type="entry name" value="UPF0758_N"/>
    <property type="match status" value="1"/>
</dbReference>
<comment type="similarity">
    <text evidence="6">Belongs to the UPF0758 family.</text>
</comment>
<evidence type="ECO:0000256" key="2">
    <source>
        <dbReference type="ARBA" id="ARBA00022723"/>
    </source>
</evidence>
<dbReference type="PANTHER" id="PTHR30471:SF3">
    <property type="entry name" value="UPF0758 PROTEIN YEES-RELATED"/>
    <property type="match status" value="1"/>
</dbReference>
<dbReference type="GO" id="GO:0046872">
    <property type="term" value="F:metal ion binding"/>
    <property type="evidence" value="ECO:0007669"/>
    <property type="project" value="UniProtKB-KW"/>
</dbReference>
<dbReference type="OrthoDB" id="9804482at2"/>
<dbReference type="InterPro" id="IPR010994">
    <property type="entry name" value="RuvA_2-like"/>
</dbReference>
<evidence type="ECO:0000256" key="5">
    <source>
        <dbReference type="ARBA" id="ARBA00023049"/>
    </source>
</evidence>
<dbReference type="Gene3D" id="3.40.140.10">
    <property type="entry name" value="Cytidine Deaminase, domain 2"/>
    <property type="match status" value="1"/>
</dbReference>
<dbReference type="AlphaFoldDB" id="A0A226HEQ2"/>
<dbReference type="GO" id="GO:0006508">
    <property type="term" value="P:proteolysis"/>
    <property type="evidence" value="ECO:0007669"/>
    <property type="project" value="UniProtKB-KW"/>
</dbReference>
<evidence type="ECO:0000256" key="6">
    <source>
        <dbReference type="RuleBase" id="RU003797"/>
    </source>
</evidence>
<dbReference type="NCBIfam" id="TIGR00608">
    <property type="entry name" value="radc"/>
    <property type="match status" value="1"/>
</dbReference>
<evidence type="ECO:0000256" key="4">
    <source>
        <dbReference type="ARBA" id="ARBA00022833"/>
    </source>
</evidence>
<dbReference type="SUPFAM" id="SSF47781">
    <property type="entry name" value="RuvA domain 2-like"/>
    <property type="match status" value="1"/>
</dbReference>
<gene>
    <name evidence="8" type="ORF">B0A66_10150</name>
</gene>
<dbReference type="CDD" id="cd08071">
    <property type="entry name" value="MPN_DUF2466"/>
    <property type="match status" value="1"/>
</dbReference>
<reference evidence="8 9" key="1">
    <citation type="submission" date="2016-11" db="EMBL/GenBank/DDBJ databases">
        <title>Whole genomes of Flavobacteriaceae.</title>
        <authorList>
            <person name="Stine C."/>
            <person name="Li C."/>
            <person name="Tadesse D."/>
        </authorList>
    </citation>
    <scope>NUCLEOTIDE SEQUENCE [LARGE SCALE GENOMIC DNA]</scope>
    <source>
        <strain evidence="8 9">DSM 18292</strain>
    </source>
</reference>
<dbReference type="InterPro" id="IPR025657">
    <property type="entry name" value="RadC_JAB"/>
</dbReference>
<feature type="domain" description="MPN" evidence="7">
    <location>
        <begin position="107"/>
        <end position="229"/>
    </location>
</feature>
<dbReference type="InterPro" id="IPR046778">
    <property type="entry name" value="UPF0758_N"/>
</dbReference>
<organism evidence="8 9">
    <name type="scientific">Flavobacterium hercynium</name>
    <dbReference type="NCBI Taxonomy" id="387094"/>
    <lineage>
        <taxon>Bacteria</taxon>
        <taxon>Pseudomonadati</taxon>
        <taxon>Bacteroidota</taxon>
        <taxon>Flavobacteriia</taxon>
        <taxon>Flavobacteriales</taxon>
        <taxon>Flavobacteriaceae</taxon>
        <taxon>Flavobacterium</taxon>
    </lineage>
</organism>
<protein>
    <recommendedName>
        <fullName evidence="7">MPN domain-containing protein</fullName>
    </recommendedName>
</protein>
<name>A0A226HEQ2_9FLAO</name>
<sequence length="229" mass="25122">MEANYFPITNWSEDDRPREKLMLKGKNALSDAELIAILIGSGSRNESAVALSKRILLSADNLNALGKMSITQLMNFKGIGEAKAIAIIAALELGRRRRVEDTVALATITSSKLVFEIMQPIIGELAHEEFWVLFLNNSNKVISKAQLSKGGITGTIVDVRLVFKLALETGATGLILCHNHPSGILRASDADKQITKKIRQAGESLDVKVLDHLIITETKYYSFVDEGIF</sequence>
<keyword evidence="4" id="KW-0862">Zinc</keyword>
<keyword evidence="9" id="KW-1185">Reference proteome</keyword>
<dbReference type="GO" id="GO:0008237">
    <property type="term" value="F:metallopeptidase activity"/>
    <property type="evidence" value="ECO:0007669"/>
    <property type="project" value="UniProtKB-KW"/>
</dbReference>
<dbReference type="InterPro" id="IPR020891">
    <property type="entry name" value="UPF0758_CS"/>
</dbReference>
<keyword evidence="5" id="KW-0482">Metalloprotease</keyword>
<evidence type="ECO:0000313" key="8">
    <source>
        <dbReference type="EMBL" id="OXA92121.1"/>
    </source>
</evidence>
<dbReference type="NCBIfam" id="NF000642">
    <property type="entry name" value="PRK00024.1"/>
    <property type="match status" value="1"/>
</dbReference>
<evidence type="ECO:0000256" key="3">
    <source>
        <dbReference type="ARBA" id="ARBA00022801"/>
    </source>
</evidence>
<dbReference type="Proteomes" id="UP000198345">
    <property type="component" value="Unassembled WGS sequence"/>
</dbReference>
<dbReference type="InterPro" id="IPR001405">
    <property type="entry name" value="UPF0758"/>
</dbReference>
<proteinExistence type="inferred from homology"/>
<keyword evidence="1" id="KW-0645">Protease</keyword>
<comment type="caution">
    <text evidence="8">The sequence shown here is derived from an EMBL/GenBank/DDBJ whole genome shotgun (WGS) entry which is preliminary data.</text>
</comment>
<dbReference type="InterPro" id="IPR037518">
    <property type="entry name" value="MPN"/>
</dbReference>
<evidence type="ECO:0000256" key="1">
    <source>
        <dbReference type="ARBA" id="ARBA00022670"/>
    </source>
</evidence>
<evidence type="ECO:0000259" key="7">
    <source>
        <dbReference type="PROSITE" id="PS50249"/>
    </source>
</evidence>
<dbReference type="EMBL" id="MUGW01000020">
    <property type="protein sequence ID" value="OXA92121.1"/>
    <property type="molecule type" value="Genomic_DNA"/>
</dbReference>
<dbReference type="RefSeq" id="WP_089049747.1">
    <property type="nucleotide sequence ID" value="NZ_FXTV01000008.1"/>
</dbReference>
<dbReference type="Pfam" id="PF04002">
    <property type="entry name" value="RadC"/>
    <property type="match status" value="1"/>
</dbReference>
<keyword evidence="2" id="KW-0479">Metal-binding</keyword>